<accession>A0A1G2CAE1</accession>
<dbReference type="Proteomes" id="UP000179059">
    <property type="component" value="Unassembled WGS sequence"/>
</dbReference>
<evidence type="ECO:0000313" key="2">
    <source>
        <dbReference type="EMBL" id="OGY98332.1"/>
    </source>
</evidence>
<feature type="transmembrane region" description="Helical" evidence="1">
    <location>
        <begin position="66"/>
        <end position="84"/>
    </location>
</feature>
<protein>
    <recommendedName>
        <fullName evidence="4">VanZ-like domain-containing protein</fullName>
    </recommendedName>
</protein>
<keyword evidence="1" id="KW-0472">Membrane</keyword>
<dbReference type="InterPro" id="IPR014509">
    <property type="entry name" value="YjdF-like"/>
</dbReference>
<evidence type="ECO:0008006" key="4">
    <source>
        <dbReference type="Google" id="ProtNLM"/>
    </source>
</evidence>
<dbReference type="Pfam" id="PF09997">
    <property type="entry name" value="DUF2238"/>
    <property type="match status" value="1"/>
</dbReference>
<keyword evidence="1" id="KW-1133">Transmembrane helix</keyword>
<sequence length="142" mass="16130">MRLDRILLALIAVIFVAQSAAVAFLWYDTNPWIDIVFHVVGGLWIGLLFIYLYFERWHVLPQGLGFFALLFLTTGFVALIGTGWELFEYFSAVFVAGYVPFGGSIPGVHFDTLKDIFNDTVGGALVALWYYLSRLRSRRPSR</sequence>
<evidence type="ECO:0000256" key="1">
    <source>
        <dbReference type="SAM" id="Phobius"/>
    </source>
</evidence>
<keyword evidence="1" id="KW-0812">Transmembrane</keyword>
<reference evidence="2 3" key="1">
    <citation type="journal article" date="2016" name="Nat. Commun.">
        <title>Thousands of microbial genomes shed light on interconnected biogeochemical processes in an aquifer system.</title>
        <authorList>
            <person name="Anantharaman K."/>
            <person name="Brown C.T."/>
            <person name="Hug L.A."/>
            <person name="Sharon I."/>
            <person name="Castelle C.J."/>
            <person name="Probst A.J."/>
            <person name="Thomas B.C."/>
            <person name="Singh A."/>
            <person name="Wilkins M.J."/>
            <person name="Karaoz U."/>
            <person name="Brodie E.L."/>
            <person name="Williams K.H."/>
            <person name="Hubbard S.S."/>
            <person name="Banfield J.F."/>
        </authorList>
    </citation>
    <scope>NUCLEOTIDE SEQUENCE [LARGE SCALE GENOMIC DNA]</scope>
</reference>
<comment type="caution">
    <text evidence="2">The sequence shown here is derived from an EMBL/GenBank/DDBJ whole genome shotgun (WGS) entry which is preliminary data.</text>
</comment>
<name>A0A1G2CAE1_9BACT</name>
<feature type="transmembrane region" description="Helical" evidence="1">
    <location>
        <begin position="116"/>
        <end position="132"/>
    </location>
</feature>
<evidence type="ECO:0000313" key="3">
    <source>
        <dbReference type="Proteomes" id="UP000179059"/>
    </source>
</evidence>
<dbReference type="AlphaFoldDB" id="A0A1G2CAE1"/>
<proteinExistence type="predicted"/>
<dbReference type="STRING" id="1798647.A2855_01000"/>
<organism evidence="2 3">
    <name type="scientific">Candidatus Liptonbacteria bacterium RIFCSPHIGHO2_01_FULL_57_28</name>
    <dbReference type="NCBI Taxonomy" id="1798647"/>
    <lineage>
        <taxon>Bacteria</taxon>
        <taxon>Candidatus Liptoniibacteriota</taxon>
    </lineage>
</organism>
<gene>
    <name evidence="2" type="ORF">A2855_01000</name>
</gene>
<dbReference type="EMBL" id="MHKX01000011">
    <property type="protein sequence ID" value="OGY98332.1"/>
    <property type="molecule type" value="Genomic_DNA"/>
</dbReference>
<feature type="transmembrane region" description="Helical" evidence="1">
    <location>
        <begin position="35"/>
        <end position="54"/>
    </location>
</feature>